<gene>
    <name evidence="1" type="ORF">PQR01_17690</name>
</gene>
<comment type="caution">
    <text evidence="1">The sequence shown here is derived from an EMBL/GenBank/DDBJ whole genome shotgun (WGS) entry which is preliminary data.</text>
</comment>
<name>A0ACC7NE17_9BURK</name>
<dbReference type="Proteomes" id="UP001629235">
    <property type="component" value="Unassembled WGS sequence"/>
</dbReference>
<proteinExistence type="predicted"/>
<protein>
    <submittedName>
        <fullName evidence="1">3-hydroxybenzoate 6-monooxygenase</fullName>
        <ecNumber evidence="1">1.14.13.24</ecNumber>
    </submittedName>
</protein>
<evidence type="ECO:0000313" key="1">
    <source>
        <dbReference type="EMBL" id="MFM0105265.1"/>
    </source>
</evidence>
<keyword evidence="1" id="KW-0560">Oxidoreductase</keyword>
<evidence type="ECO:0000313" key="2">
    <source>
        <dbReference type="Proteomes" id="UP001629235"/>
    </source>
</evidence>
<reference evidence="1 2" key="1">
    <citation type="journal article" date="2024" name="Chem. Sci.">
        <title>Discovery of megapolipeptins by genome mining of a Burkholderiales bacteria collection.</title>
        <authorList>
            <person name="Paulo B.S."/>
            <person name="Recchia M.J.J."/>
            <person name="Lee S."/>
            <person name="Fergusson C.H."/>
            <person name="Romanowski S.B."/>
            <person name="Hernandez A."/>
            <person name="Krull N."/>
            <person name="Liu D.Y."/>
            <person name="Cavanagh H."/>
            <person name="Bos A."/>
            <person name="Gray C.A."/>
            <person name="Murphy B.T."/>
            <person name="Linington R.G."/>
            <person name="Eustaquio A.S."/>
        </authorList>
    </citation>
    <scope>NUCLEOTIDE SEQUENCE [LARGE SCALE GENOMIC DNA]</scope>
    <source>
        <strain evidence="1 2">RL18-126-BIB-B</strain>
    </source>
</reference>
<sequence length="406" mass="44682">MSETHQETRKETRRVIVVGGGIGGLAAALALARQGIGVQLLEQAPEIGEIGAGIQLAANAFNALDALGVGDAARGRAVFTDSLNLMDAIDASEIAHIDVGAPYRQRFGNPYAVIHRADIHLSILEAVRDHPLIQFRTNTQVRSLDQDDSGVTVTDQHGERYRADAAIGCDGVKSAVRQTLIGDEPHVTGHVVYRAVVEVQNMPADLRINAPVVWAGPHCHLVHYPLRGGQQYNLVVTFHSREQEQWGVREGSKEEVLSYFEGIHPLPHQMLDRPTSWKRWATADRDPVERWSFGRATVLGDAAHPMTQYLAQGACQALEDAVTLGAAIAAADGDFEAAFALYEKARIPRTARVLYSAREMGRIYHAKGVERQVRNSLWVGRTQEQFYDALQWLHGWRAEDCLKGVA</sequence>
<accession>A0ACC7NE17</accession>
<keyword evidence="2" id="KW-1185">Reference proteome</keyword>
<dbReference type="EMBL" id="JAQQDW010000033">
    <property type="protein sequence ID" value="MFM0105265.1"/>
    <property type="molecule type" value="Genomic_DNA"/>
</dbReference>
<organism evidence="1 2">
    <name type="scientific">Paraburkholderia rhynchosiae</name>
    <dbReference type="NCBI Taxonomy" id="487049"/>
    <lineage>
        <taxon>Bacteria</taxon>
        <taxon>Pseudomonadati</taxon>
        <taxon>Pseudomonadota</taxon>
        <taxon>Betaproteobacteria</taxon>
        <taxon>Burkholderiales</taxon>
        <taxon>Burkholderiaceae</taxon>
        <taxon>Paraburkholderia</taxon>
    </lineage>
</organism>
<dbReference type="EC" id="1.14.13.24" evidence="1"/>